<keyword evidence="2" id="KW-0175">Coiled coil</keyword>
<name>A0AAU9VV04_9CNID</name>
<dbReference type="Pfam" id="PF13424">
    <property type="entry name" value="TPR_12"/>
    <property type="match status" value="1"/>
</dbReference>
<dbReference type="InterPro" id="IPR011029">
    <property type="entry name" value="DEATH-like_dom_sf"/>
</dbReference>
<evidence type="ECO:0000256" key="2">
    <source>
        <dbReference type="SAM" id="Coils"/>
    </source>
</evidence>
<dbReference type="GO" id="GO:0007165">
    <property type="term" value="P:signal transduction"/>
    <property type="evidence" value="ECO:0007669"/>
    <property type="project" value="InterPro"/>
</dbReference>
<dbReference type="AlphaFoldDB" id="A0AAU9VV04"/>
<protein>
    <recommendedName>
        <fullName evidence="3">Death domain-containing protein</fullName>
    </recommendedName>
</protein>
<dbReference type="InterPro" id="IPR027417">
    <property type="entry name" value="P-loop_NTPase"/>
</dbReference>
<dbReference type="Proteomes" id="UP001159428">
    <property type="component" value="Unassembled WGS sequence"/>
</dbReference>
<feature type="coiled-coil region" evidence="2">
    <location>
        <begin position="1027"/>
        <end position="1054"/>
    </location>
</feature>
<evidence type="ECO:0000313" key="5">
    <source>
        <dbReference type="Proteomes" id="UP001159428"/>
    </source>
</evidence>
<dbReference type="SUPFAM" id="SSF47986">
    <property type="entry name" value="DEATH domain"/>
    <property type="match status" value="3"/>
</dbReference>
<dbReference type="EMBL" id="CALNXJ010000004">
    <property type="protein sequence ID" value="CAH3038671.1"/>
    <property type="molecule type" value="Genomic_DNA"/>
</dbReference>
<dbReference type="PROSITE" id="PS50017">
    <property type="entry name" value="DEATH_DOMAIN"/>
    <property type="match status" value="1"/>
</dbReference>
<dbReference type="Gene3D" id="1.25.40.10">
    <property type="entry name" value="Tetratricopeptide repeat domain"/>
    <property type="match status" value="1"/>
</dbReference>
<accession>A0AAU9VV04</accession>
<dbReference type="InterPro" id="IPR011990">
    <property type="entry name" value="TPR-like_helical_dom_sf"/>
</dbReference>
<evidence type="ECO:0000259" key="3">
    <source>
        <dbReference type="PROSITE" id="PS50017"/>
    </source>
</evidence>
<dbReference type="Gene3D" id="3.40.50.300">
    <property type="entry name" value="P-loop containing nucleotide triphosphate hydrolases"/>
    <property type="match status" value="1"/>
</dbReference>
<evidence type="ECO:0000313" key="4">
    <source>
        <dbReference type="EMBL" id="CAH3038671.1"/>
    </source>
</evidence>
<dbReference type="PANTHER" id="PTHR47691">
    <property type="entry name" value="REGULATOR-RELATED"/>
    <property type="match status" value="1"/>
</dbReference>
<organism evidence="4 5">
    <name type="scientific">Pocillopora meandrina</name>
    <dbReference type="NCBI Taxonomy" id="46732"/>
    <lineage>
        <taxon>Eukaryota</taxon>
        <taxon>Metazoa</taxon>
        <taxon>Cnidaria</taxon>
        <taxon>Anthozoa</taxon>
        <taxon>Hexacorallia</taxon>
        <taxon>Scleractinia</taxon>
        <taxon>Astrocoeniina</taxon>
        <taxon>Pocilloporidae</taxon>
        <taxon>Pocillopora</taxon>
    </lineage>
</organism>
<feature type="domain" description="Death" evidence="3">
    <location>
        <begin position="216"/>
        <end position="284"/>
    </location>
</feature>
<dbReference type="Gene3D" id="1.10.533.10">
    <property type="entry name" value="Death Domain, Fas"/>
    <property type="match status" value="3"/>
</dbReference>
<keyword evidence="5" id="KW-1185">Reference proteome</keyword>
<evidence type="ECO:0000256" key="1">
    <source>
        <dbReference type="PROSITE-ProRule" id="PRU00339"/>
    </source>
</evidence>
<dbReference type="SUPFAM" id="SSF48452">
    <property type="entry name" value="TPR-like"/>
    <property type="match status" value="1"/>
</dbReference>
<keyword evidence="1" id="KW-0802">TPR repeat</keyword>
<feature type="repeat" description="TPR" evidence="1">
    <location>
        <begin position="929"/>
        <end position="962"/>
    </location>
</feature>
<sequence length="1059" mass="121231">MRFIPNWIQLATNLDVDVNVIKRLGQYSDYSPTIRLFEFLEVTQPDLTIKQLKDALLEIRRNDLFSLLSTKAGCIDSEKVKDIITSRNIQAPSPTAGLLDEIALALDVTSLVLSSWSNLAIKLDVPRKTCWEFERRSTDDPTHNLLHYLITTCPEMKLKTLKDALDSIKRKDVLKILQEQNQGDEVFLKDVMAQKPELVETIAENLNREEVPGVKNWIHLASKLNVPDDVRQEFGATEQKRKSPTKEVIQWVAVNLPEKTLSDVANALDRIQRNDAIQIISKQFPDTVESTLERFGCSPQDSFIMPDPTGQNLSTSYKLKEKVSLPKEVAADVREHSGHFGTLPDQIDLVGRNETCERIITALSLNKVVEIVAPPGYGKTSMVIEVAHRLINEKKLIAYVNPRGVTCVEDLASDIIEALGFVPSEDTITEATRRIRALKAKSTVLLIENIDNLLHLETQVRKDKYLQELNSKNYCTKMRGKFTKDEFLSFLKDIGECPTIHLVLTSREFYDFSVSFPIELIDLEPLKDNDSATLFKKCDDKLDEGLINELVRVCGGIPLIICTVRSILRRENPERFTERLTTCSPQTLRKLLSPDFLASEERIYKCLQICFNRFSDENQKIFVMFSTFPNGFTEEQFHACFKSSVEGDLQMSLNCLKQSSLLNFDRNNCLYSLHPFIRNFFSSMPEHKDAKSVFLRHYSDLIVSLCKRFLSADTKSAINRYRCEKDNVREAMAWCGNDHPELEQTVREHCVTAFNEAAVFLAKMMRKQEFVSLFCKFAYRCQHDRHLLSACLTNIGVKIVLSCTCKPYIFPRALYQAKRFLARAKQIHSELTDVNEATRAHCLSKLGFCCVREGRINEGYDYLNEAIELRTKREKKSDETQDIVMLGACYNDIAASLMVQRKHMCAIQTRLCYVLPLYEQNLGEHPFTATTLDWIGNSYHALGDYENAVKYIGKSVEMRKQLLGHHQETARSLHDLGVACSEKEDYLSAHRYLKEAIDLQEEVSDTHHQLIHTHQDMSIALRGLGRNSEAEEEMTRAAECAKKLEKEEKEEEKDWMDFS</sequence>
<reference evidence="4 5" key="1">
    <citation type="submission" date="2022-05" db="EMBL/GenBank/DDBJ databases">
        <authorList>
            <consortium name="Genoscope - CEA"/>
            <person name="William W."/>
        </authorList>
    </citation>
    <scope>NUCLEOTIDE SEQUENCE [LARGE SCALE GENOMIC DNA]</scope>
</reference>
<dbReference type="SUPFAM" id="SSF52540">
    <property type="entry name" value="P-loop containing nucleoside triphosphate hydrolases"/>
    <property type="match status" value="1"/>
</dbReference>
<gene>
    <name evidence="4" type="ORF">PMEA_00021834</name>
</gene>
<dbReference type="InterPro" id="IPR019734">
    <property type="entry name" value="TPR_rpt"/>
</dbReference>
<proteinExistence type="predicted"/>
<dbReference type="InterPro" id="IPR000488">
    <property type="entry name" value="Death_dom"/>
</dbReference>
<dbReference type="PROSITE" id="PS50005">
    <property type="entry name" value="TPR"/>
    <property type="match status" value="1"/>
</dbReference>
<dbReference type="PANTHER" id="PTHR47691:SF3">
    <property type="entry name" value="HTH-TYPE TRANSCRIPTIONAL REGULATOR RV0890C-RELATED"/>
    <property type="match status" value="1"/>
</dbReference>
<comment type="caution">
    <text evidence="4">The sequence shown here is derived from an EMBL/GenBank/DDBJ whole genome shotgun (WGS) entry which is preliminary data.</text>
</comment>
<dbReference type="SMART" id="SM00028">
    <property type="entry name" value="TPR"/>
    <property type="match status" value="3"/>
</dbReference>